<evidence type="ECO:0000313" key="1">
    <source>
        <dbReference type="EMBL" id="SDX59275.1"/>
    </source>
</evidence>
<accession>A0A1H3CYR8</accession>
<name>A0A1H3CYR8_9PSEU</name>
<organism evidence="1 2">
    <name type="scientific">Saccharopolyspora shandongensis</name>
    <dbReference type="NCBI Taxonomy" id="418495"/>
    <lineage>
        <taxon>Bacteria</taxon>
        <taxon>Bacillati</taxon>
        <taxon>Actinomycetota</taxon>
        <taxon>Actinomycetes</taxon>
        <taxon>Pseudonocardiales</taxon>
        <taxon>Pseudonocardiaceae</taxon>
        <taxon>Saccharopolyspora</taxon>
    </lineage>
</organism>
<reference evidence="2" key="1">
    <citation type="submission" date="2016-10" db="EMBL/GenBank/DDBJ databases">
        <authorList>
            <person name="Varghese N."/>
            <person name="Submissions S."/>
        </authorList>
    </citation>
    <scope>NUCLEOTIDE SEQUENCE [LARGE SCALE GENOMIC DNA]</scope>
    <source>
        <strain evidence="2">CGMCC 4.3530</strain>
    </source>
</reference>
<dbReference type="Proteomes" id="UP000199529">
    <property type="component" value="Unassembled WGS sequence"/>
</dbReference>
<evidence type="ECO:0000313" key="2">
    <source>
        <dbReference type="Proteomes" id="UP000199529"/>
    </source>
</evidence>
<proteinExistence type="predicted"/>
<dbReference type="AlphaFoldDB" id="A0A1H3CYR8"/>
<keyword evidence="2" id="KW-1185">Reference proteome</keyword>
<sequence>MFVHAYVDESYDLTIGVYILTASIVDLDDAEEIRCALRELHTGNGKLHWHKSNPEHRRRFSKCLSTLPVRHLIVIGRGRLMSSERARRKCMEALLPSLEDMGVNIVMFEARQRVNDRHDINMVDACRRRKLISRLSVIFAPRDHELLLWLPDVACGTVLAAERGEASYLEQLGDSTQLAGIEIR</sequence>
<dbReference type="EMBL" id="FNOK01000012">
    <property type="protein sequence ID" value="SDX59275.1"/>
    <property type="molecule type" value="Genomic_DNA"/>
</dbReference>
<protein>
    <recommendedName>
        <fullName evidence="3">DUF3800 domain-containing protein</fullName>
    </recommendedName>
</protein>
<dbReference type="RefSeq" id="WP_093266041.1">
    <property type="nucleotide sequence ID" value="NZ_FNOK01000012.1"/>
</dbReference>
<dbReference type="OrthoDB" id="3255134at2"/>
<evidence type="ECO:0008006" key="3">
    <source>
        <dbReference type="Google" id="ProtNLM"/>
    </source>
</evidence>
<dbReference type="STRING" id="418495.SAMN05216215_1012199"/>
<gene>
    <name evidence="1" type="ORF">SAMN05216215_1012199</name>
</gene>